<gene>
    <name evidence="2" type="ORF">HG543_39605</name>
</gene>
<comment type="caution">
    <text evidence="2">The sequence shown here is derived from an EMBL/GenBank/DDBJ whole genome shotgun (WGS) entry which is preliminary data.</text>
</comment>
<dbReference type="EMBL" id="JABBJJ010000279">
    <property type="protein sequence ID" value="NMO20909.1"/>
    <property type="molecule type" value="Genomic_DNA"/>
</dbReference>
<organism evidence="2 3">
    <name type="scientific">Pyxidicoccus fallax</name>
    <dbReference type="NCBI Taxonomy" id="394095"/>
    <lineage>
        <taxon>Bacteria</taxon>
        <taxon>Pseudomonadati</taxon>
        <taxon>Myxococcota</taxon>
        <taxon>Myxococcia</taxon>
        <taxon>Myxococcales</taxon>
        <taxon>Cystobacterineae</taxon>
        <taxon>Myxococcaceae</taxon>
        <taxon>Pyxidicoccus</taxon>
    </lineage>
</organism>
<dbReference type="InterPro" id="IPR028969">
    <property type="entry name" value="Imm52"/>
</dbReference>
<evidence type="ECO:0000313" key="2">
    <source>
        <dbReference type="EMBL" id="NMO20909.1"/>
    </source>
</evidence>
<protein>
    <recommendedName>
        <fullName evidence="1">Immunity protein 52 domain-containing protein</fullName>
    </recommendedName>
</protein>
<evidence type="ECO:0000313" key="3">
    <source>
        <dbReference type="Proteomes" id="UP000518300"/>
    </source>
</evidence>
<sequence length="184" mass="20645">MPDTYYAGCYWRPRQELAEACARRASEFFRRLGALEPTWSRWHEPGSSFEKARKLQVSTDAAAFEKRFQRKRNRAGDGYSFHLWAGDVAEETSGVDAYCGTGDPWARPSCVLTPPHEGGTAQRVLTSSVLAEVVRAMALAWEPDCGVATSDLHRDTTWQRPAIGTFTGWITYFSRQRGTVPPLP</sequence>
<dbReference type="RefSeq" id="WP_169350113.1">
    <property type="nucleotide sequence ID" value="NZ_JABBJJ010000279.1"/>
</dbReference>
<reference evidence="2 3" key="1">
    <citation type="submission" date="2020-04" db="EMBL/GenBank/DDBJ databases">
        <title>Draft genome of Pyxidicoccus fallax type strain.</title>
        <authorList>
            <person name="Whitworth D.E."/>
        </authorList>
    </citation>
    <scope>NUCLEOTIDE SEQUENCE [LARGE SCALE GENOMIC DNA]</scope>
    <source>
        <strain evidence="2 3">DSM 14698</strain>
    </source>
</reference>
<dbReference type="Pfam" id="PF15579">
    <property type="entry name" value="Imm52"/>
    <property type="match status" value="1"/>
</dbReference>
<name>A0A848LTA6_9BACT</name>
<feature type="domain" description="Immunity protein 52" evidence="1">
    <location>
        <begin position="3"/>
        <end position="184"/>
    </location>
</feature>
<keyword evidence="3" id="KW-1185">Reference proteome</keyword>
<proteinExistence type="predicted"/>
<dbReference type="AlphaFoldDB" id="A0A848LTA6"/>
<feature type="non-terminal residue" evidence="2">
    <location>
        <position position="184"/>
    </location>
</feature>
<accession>A0A848LTA6</accession>
<dbReference type="Proteomes" id="UP000518300">
    <property type="component" value="Unassembled WGS sequence"/>
</dbReference>
<evidence type="ECO:0000259" key="1">
    <source>
        <dbReference type="Pfam" id="PF15579"/>
    </source>
</evidence>